<dbReference type="Proteomes" id="UP000765509">
    <property type="component" value="Unassembled WGS sequence"/>
</dbReference>
<feature type="compositionally biased region" description="Basic residues" evidence="1">
    <location>
        <begin position="48"/>
        <end position="62"/>
    </location>
</feature>
<organism evidence="2 3">
    <name type="scientific">Austropuccinia psidii MF-1</name>
    <dbReference type="NCBI Taxonomy" id="1389203"/>
    <lineage>
        <taxon>Eukaryota</taxon>
        <taxon>Fungi</taxon>
        <taxon>Dikarya</taxon>
        <taxon>Basidiomycota</taxon>
        <taxon>Pucciniomycotina</taxon>
        <taxon>Pucciniomycetes</taxon>
        <taxon>Pucciniales</taxon>
        <taxon>Sphaerophragmiaceae</taxon>
        <taxon>Austropuccinia</taxon>
    </lineage>
</organism>
<accession>A0A9Q3KG20</accession>
<feature type="compositionally biased region" description="Basic and acidic residues" evidence="1">
    <location>
        <begin position="12"/>
        <end position="30"/>
    </location>
</feature>
<evidence type="ECO:0000313" key="3">
    <source>
        <dbReference type="Proteomes" id="UP000765509"/>
    </source>
</evidence>
<reference evidence="2" key="1">
    <citation type="submission" date="2021-03" db="EMBL/GenBank/DDBJ databases">
        <title>Draft genome sequence of rust myrtle Austropuccinia psidii MF-1, a brazilian biotype.</title>
        <authorList>
            <person name="Quecine M.C."/>
            <person name="Pachon D.M.R."/>
            <person name="Bonatelli M.L."/>
            <person name="Correr F.H."/>
            <person name="Franceschini L.M."/>
            <person name="Leite T.F."/>
            <person name="Margarido G.R.A."/>
            <person name="Almeida C.A."/>
            <person name="Ferrarezi J.A."/>
            <person name="Labate C.A."/>
        </authorList>
    </citation>
    <scope>NUCLEOTIDE SEQUENCE</scope>
    <source>
        <strain evidence="2">MF-1</strain>
    </source>
</reference>
<evidence type="ECO:0000313" key="2">
    <source>
        <dbReference type="EMBL" id="MBW0579107.1"/>
    </source>
</evidence>
<feature type="region of interest" description="Disordered" evidence="1">
    <location>
        <begin position="1"/>
        <end position="62"/>
    </location>
</feature>
<evidence type="ECO:0000256" key="1">
    <source>
        <dbReference type="SAM" id="MobiDB-lite"/>
    </source>
</evidence>
<dbReference type="AlphaFoldDB" id="A0A9Q3KG20"/>
<proteinExistence type="predicted"/>
<protein>
    <submittedName>
        <fullName evidence="2">Uncharacterized protein</fullName>
    </submittedName>
</protein>
<comment type="caution">
    <text evidence="2">The sequence shown here is derived from an EMBL/GenBank/DDBJ whole genome shotgun (WGS) entry which is preliminary data.</text>
</comment>
<name>A0A9Q3KG20_9BASI</name>
<gene>
    <name evidence="2" type="ORF">O181_118822</name>
</gene>
<dbReference type="EMBL" id="AVOT02104293">
    <property type="protein sequence ID" value="MBW0579107.1"/>
    <property type="molecule type" value="Genomic_DNA"/>
</dbReference>
<sequence>MDGIHYHPNLKSKKEMTGTTKCRQEIKEEAPIASTNKPQASKPLKEGKKNKKKKWRKPYSPRYRIPRILKDAMENVSNMAGTLMEFKERK</sequence>
<keyword evidence="3" id="KW-1185">Reference proteome</keyword>